<protein>
    <submittedName>
        <fullName evidence="2">Uncharacterized protein</fullName>
    </submittedName>
</protein>
<feature type="region of interest" description="Disordered" evidence="1">
    <location>
        <begin position="1"/>
        <end position="40"/>
    </location>
</feature>
<evidence type="ECO:0000313" key="2">
    <source>
        <dbReference type="EMBL" id="KAI7790708.1"/>
    </source>
</evidence>
<keyword evidence="3" id="KW-1185">Reference proteome</keyword>
<comment type="caution">
    <text evidence="2">The sequence shown here is derived from an EMBL/GenBank/DDBJ whole genome shotgun (WGS) entry which is preliminary data.</text>
</comment>
<sequence>MPFSSTPVKATDYRTHKRPRLMLEEEEEEEEQDEESYTQFQIDPLDSTFNPVESTVTEESELSSAAQSSIYCGTKYIVFESCLRELFDTCPICRGKSDVQQQRMGTYVAFSQLCHKCTYNRKWQSQPLVGSTPIGNLLLSAAIYFTGGSFFHFQKICRAMELQVLHYSTFRRHCRNFLEPAVVHNWKSEQQNILQILQQGGTIAVAGDMRADSPGHSAKYGSYSIMHMESNTILDLQLVQVFGGSSHMEKEGLKRCLDLLENKGLSVDYIVTDRHPQIQKYLRDRSITQFYDVWHFEKGLSKLNTLSKNKDCELLKKWLHSIRNHVYWCATSSTSGPEKVAKWTSILNHIQNFHIHDNSIFPRCEHPVCVSKAPKKWFKPASAALRKVEKVLSNKRVLKYMEKLSHHFQTSSLEAFHSLILRFTPKNVSFPFMGMLCRQYLAVLHYNENANRTQATTLAGQPMYRLELPKSKKGEFIVRPIKTEPTHHYVKELLNLVFEEVIIDPTPFGEELKTIPVPPELCAEFERPSKEETIARHVSRFSQEVVESQHIDQTDLETPGVSGLQHRKE</sequence>
<dbReference type="PANTHER" id="PTHR31751:SF44">
    <property type="entry name" value="SI:CH211-211K8.4-RELATED"/>
    <property type="match status" value="1"/>
</dbReference>
<evidence type="ECO:0000313" key="3">
    <source>
        <dbReference type="Proteomes" id="UP001059041"/>
    </source>
</evidence>
<proteinExistence type="predicted"/>
<evidence type="ECO:0000256" key="1">
    <source>
        <dbReference type="SAM" id="MobiDB-lite"/>
    </source>
</evidence>
<feature type="compositionally biased region" description="Acidic residues" evidence="1">
    <location>
        <begin position="24"/>
        <end position="36"/>
    </location>
</feature>
<dbReference type="AlphaFoldDB" id="A0A9W7T3B7"/>
<dbReference type="Proteomes" id="UP001059041">
    <property type="component" value="Unassembled WGS sequence"/>
</dbReference>
<feature type="region of interest" description="Disordered" evidence="1">
    <location>
        <begin position="545"/>
        <end position="569"/>
    </location>
</feature>
<dbReference type="EMBL" id="JAFHDT010000030">
    <property type="protein sequence ID" value="KAI7790708.1"/>
    <property type="molecule type" value="Genomic_DNA"/>
</dbReference>
<gene>
    <name evidence="2" type="ORF">IRJ41_013071</name>
</gene>
<name>A0A9W7T3B7_TRIRA</name>
<accession>A0A9W7T3B7</accession>
<reference evidence="2" key="1">
    <citation type="submission" date="2021-02" db="EMBL/GenBank/DDBJ databases">
        <title>Comparative genomics reveals that relaxation of natural selection precedes convergent phenotypic evolution of cavefish.</title>
        <authorList>
            <person name="Peng Z."/>
        </authorList>
    </citation>
    <scope>NUCLEOTIDE SEQUENCE</scope>
    <source>
        <tissue evidence="2">Muscle</tissue>
    </source>
</reference>
<organism evidence="2 3">
    <name type="scientific">Triplophysa rosa</name>
    <name type="common">Cave loach</name>
    <dbReference type="NCBI Taxonomy" id="992332"/>
    <lineage>
        <taxon>Eukaryota</taxon>
        <taxon>Metazoa</taxon>
        <taxon>Chordata</taxon>
        <taxon>Craniata</taxon>
        <taxon>Vertebrata</taxon>
        <taxon>Euteleostomi</taxon>
        <taxon>Actinopterygii</taxon>
        <taxon>Neopterygii</taxon>
        <taxon>Teleostei</taxon>
        <taxon>Ostariophysi</taxon>
        <taxon>Cypriniformes</taxon>
        <taxon>Nemacheilidae</taxon>
        <taxon>Triplophysa</taxon>
    </lineage>
</organism>
<dbReference type="PANTHER" id="PTHR31751">
    <property type="entry name" value="SI:CH211-108C17.2-RELATED-RELATED"/>
    <property type="match status" value="1"/>
</dbReference>